<accession>W5YKX0</accession>
<keyword evidence="1" id="KW-1133">Transmembrane helix</keyword>
<protein>
    <recommendedName>
        <fullName evidence="4">DUF4402 domain-containing protein</fullName>
    </recommendedName>
</protein>
<reference evidence="2 3" key="1">
    <citation type="journal article" date="2014" name="Genome Announc.">
        <title>Draft Genome Sequences of Marinobacter similis A3d10T and Marinobacter salarius R9SW1T.</title>
        <authorList>
            <person name="Ivanova E.P."/>
            <person name="Ng H.J."/>
            <person name="Webb H.K."/>
            <person name="Feng G."/>
            <person name="Oshima K."/>
            <person name="Hattori M."/>
            <person name="Ohkuma M."/>
            <person name="Sergeev A.F."/>
            <person name="Mikhailov V.V."/>
            <person name="Crawford R.J."/>
            <person name="Sawabe T."/>
        </authorList>
    </citation>
    <scope>NUCLEOTIDE SEQUENCE [LARGE SCALE GENOMIC DNA]</scope>
    <source>
        <strain evidence="2 3">A3d10</strain>
    </source>
</reference>
<name>W5YKX0_9GAMM</name>
<gene>
    <name evidence="2" type="ORF">AU14_17305</name>
</gene>
<dbReference type="Proteomes" id="UP000061489">
    <property type="component" value="Chromosome"/>
</dbReference>
<dbReference type="EMBL" id="CP007151">
    <property type="protein sequence ID" value="AHI29700.1"/>
    <property type="molecule type" value="Genomic_DNA"/>
</dbReference>
<evidence type="ECO:0000256" key="1">
    <source>
        <dbReference type="SAM" id="Phobius"/>
    </source>
</evidence>
<dbReference type="STRING" id="1420916.AU14_17305"/>
<keyword evidence="3" id="KW-1185">Reference proteome</keyword>
<keyword evidence="1" id="KW-0812">Transmembrane</keyword>
<organism evidence="2 3">
    <name type="scientific">Marinobacter similis</name>
    <dbReference type="NCBI Taxonomy" id="1420916"/>
    <lineage>
        <taxon>Bacteria</taxon>
        <taxon>Pseudomonadati</taxon>
        <taxon>Pseudomonadota</taxon>
        <taxon>Gammaproteobacteria</taxon>
        <taxon>Pseudomonadales</taxon>
        <taxon>Marinobacteraceae</taxon>
        <taxon>Marinobacter</taxon>
    </lineage>
</organism>
<evidence type="ECO:0000313" key="3">
    <source>
        <dbReference type="Proteomes" id="UP000061489"/>
    </source>
</evidence>
<feature type="transmembrane region" description="Helical" evidence="1">
    <location>
        <begin position="35"/>
        <end position="54"/>
    </location>
</feature>
<dbReference type="InterPro" id="IPR025514">
    <property type="entry name" value="DUF4402"/>
</dbReference>
<sequence length="185" mass="19109">MSPVSRTLREGAFYDSGRPFYQMEDSYKSNRCSDYLAVMILGASLAFAPSLFALDLTVTRTQDLAFGSFAAVNGGSITIGNFGSRTSTGSIWLNPSAGGTSALFSLAGDPDSTFAVMLPANGTVFLTGPGSPMPVSNFTSNPAGVDGRLDILGTGVVRVGATLGVSSGQIPGAYSGNFFITVNYN</sequence>
<dbReference type="HOGENOM" id="CLU_1459686_0_0_6"/>
<dbReference type="Pfam" id="PF14352">
    <property type="entry name" value="DUF4402"/>
    <property type="match status" value="1"/>
</dbReference>
<evidence type="ECO:0008006" key="4">
    <source>
        <dbReference type="Google" id="ProtNLM"/>
    </source>
</evidence>
<dbReference type="AlphaFoldDB" id="W5YKX0"/>
<dbReference type="KEGG" id="msx:AU14_17305"/>
<evidence type="ECO:0000313" key="2">
    <source>
        <dbReference type="EMBL" id="AHI29700.1"/>
    </source>
</evidence>
<proteinExistence type="predicted"/>
<keyword evidence="1" id="KW-0472">Membrane</keyword>